<sequence>MAPTNHAAWLKAKQDPIMVVEEAPYTSPAEGELVIRTKAVAINPADWHIQDKGMLVTKFPAILGCDVAGEVVEVHPSLANRFAVGDRVFGSANPLFNKDGVYCYSGFQEYMIPKPPQIAKIPEHTTYKDAVVLPLGVNTAASCIFSKEILNLSMPLHSDGGKGKTLLVWGASSSVGACGVQMAALAGYDVVAVASSKNHDMVKGLGAKTCFDQNNTTIVDDLVEHLKGKDVVGAYAAISTPLTIPLCCEVLDKCGGNKVVASVMPGAEAFSSRGVSVQANFVAMHSFVAEGKMTAIWEWLEKALREGRMKCMPPHEVVGHGLGDVQKAVDLMGKGVSGKKLVVVL</sequence>
<dbReference type="AlphaFoldDB" id="A0AAN6DKU5"/>
<dbReference type="InterPro" id="IPR013149">
    <property type="entry name" value="ADH-like_C"/>
</dbReference>
<gene>
    <name evidence="4" type="ORF">EDD36DRAFT_108643</name>
</gene>
<feature type="domain" description="Enoyl reductase (ER)" evidence="3">
    <location>
        <begin position="11"/>
        <end position="342"/>
    </location>
</feature>
<evidence type="ECO:0000256" key="2">
    <source>
        <dbReference type="ARBA" id="ARBA00023002"/>
    </source>
</evidence>
<dbReference type="Gene3D" id="3.90.180.10">
    <property type="entry name" value="Medium-chain alcohol dehydrogenases, catalytic domain"/>
    <property type="match status" value="1"/>
</dbReference>
<dbReference type="Pfam" id="PF00107">
    <property type="entry name" value="ADH_zinc_N"/>
    <property type="match status" value="1"/>
</dbReference>
<protein>
    <submittedName>
        <fullName evidence="4">Zinc binding dehydrogenase</fullName>
    </submittedName>
</protein>
<evidence type="ECO:0000259" key="3">
    <source>
        <dbReference type="SMART" id="SM00829"/>
    </source>
</evidence>
<comment type="similarity">
    <text evidence="1">Belongs to the zinc-containing alcohol dehydrogenase family.</text>
</comment>
<name>A0AAN6DKU5_9EURO</name>
<dbReference type="EMBL" id="MU404364">
    <property type="protein sequence ID" value="KAI1608249.1"/>
    <property type="molecule type" value="Genomic_DNA"/>
</dbReference>
<evidence type="ECO:0000256" key="1">
    <source>
        <dbReference type="ARBA" id="ARBA00008072"/>
    </source>
</evidence>
<dbReference type="PANTHER" id="PTHR45348">
    <property type="entry name" value="HYPOTHETICAL OXIDOREDUCTASE (EUROFUNG)"/>
    <property type="match status" value="1"/>
</dbReference>
<dbReference type="InterPro" id="IPR020843">
    <property type="entry name" value="ER"/>
</dbReference>
<evidence type="ECO:0000313" key="5">
    <source>
        <dbReference type="Proteomes" id="UP001203852"/>
    </source>
</evidence>
<dbReference type="SUPFAM" id="SSF51735">
    <property type="entry name" value="NAD(P)-binding Rossmann-fold domains"/>
    <property type="match status" value="1"/>
</dbReference>
<dbReference type="GO" id="GO:0016651">
    <property type="term" value="F:oxidoreductase activity, acting on NAD(P)H"/>
    <property type="evidence" value="ECO:0007669"/>
    <property type="project" value="InterPro"/>
</dbReference>
<organism evidence="4 5">
    <name type="scientific">Exophiala viscosa</name>
    <dbReference type="NCBI Taxonomy" id="2486360"/>
    <lineage>
        <taxon>Eukaryota</taxon>
        <taxon>Fungi</taxon>
        <taxon>Dikarya</taxon>
        <taxon>Ascomycota</taxon>
        <taxon>Pezizomycotina</taxon>
        <taxon>Eurotiomycetes</taxon>
        <taxon>Chaetothyriomycetidae</taxon>
        <taxon>Chaetothyriales</taxon>
        <taxon>Herpotrichiellaceae</taxon>
        <taxon>Exophiala</taxon>
    </lineage>
</organism>
<dbReference type="SUPFAM" id="SSF50129">
    <property type="entry name" value="GroES-like"/>
    <property type="match status" value="1"/>
</dbReference>
<dbReference type="PANTHER" id="PTHR45348:SF2">
    <property type="entry name" value="ZINC-TYPE ALCOHOL DEHYDROGENASE-LIKE PROTEIN C2E1P3.01"/>
    <property type="match status" value="1"/>
</dbReference>
<dbReference type="Gene3D" id="3.40.50.720">
    <property type="entry name" value="NAD(P)-binding Rossmann-like Domain"/>
    <property type="match status" value="1"/>
</dbReference>
<reference evidence="4" key="1">
    <citation type="journal article" date="2022" name="bioRxiv">
        <title>Deciphering the potential niche of two novel black yeast fungi from a biological soil crust based on their genomes, phenotypes, and melanin regulation.</title>
        <authorList>
            <consortium name="DOE Joint Genome Institute"/>
            <person name="Carr E.C."/>
            <person name="Barton Q."/>
            <person name="Grambo S."/>
            <person name="Sullivan M."/>
            <person name="Renfro C.M."/>
            <person name="Kuo A."/>
            <person name="Pangilinan J."/>
            <person name="Lipzen A."/>
            <person name="Keymanesh K."/>
            <person name="Savage E."/>
            <person name="Barry K."/>
            <person name="Grigoriev I.V."/>
            <person name="Riekhof W.R."/>
            <person name="Harris S.S."/>
        </authorList>
    </citation>
    <scope>NUCLEOTIDE SEQUENCE</scope>
    <source>
        <strain evidence="4">JF 03-4F</strain>
    </source>
</reference>
<keyword evidence="5" id="KW-1185">Reference proteome</keyword>
<dbReference type="InterPro" id="IPR011032">
    <property type="entry name" value="GroES-like_sf"/>
</dbReference>
<evidence type="ECO:0000313" key="4">
    <source>
        <dbReference type="EMBL" id="KAI1608249.1"/>
    </source>
</evidence>
<dbReference type="Pfam" id="PF08240">
    <property type="entry name" value="ADH_N"/>
    <property type="match status" value="1"/>
</dbReference>
<dbReference type="SMART" id="SM00829">
    <property type="entry name" value="PKS_ER"/>
    <property type="match status" value="1"/>
</dbReference>
<keyword evidence="2" id="KW-0560">Oxidoreductase</keyword>
<dbReference type="InterPro" id="IPR013154">
    <property type="entry name" value="ADH-like_N"/>
</dbReference>
<proteinExistence type="inferred from homology"/>
<dbReference type="InterPro" id="IPR036291">
    <property type="entry name" value="NAD(P)-bd_dom_sf"/>
</dbReference>
<comment type="caution">
    <text evidence="4">The sequence shown here is derived from an EMBL/GenBank/DDBJ whole genome shotgun (WGS) entry which is preliminary data.</text>
</comment>
<dbReference type="CDD" id="cd08249">
    <property type="entry name" value="enoyl_reductase_like"/>
    <property type="match status" value="1"/>
</dbReference>
<dbReference type="InterPro" id="IPR047122">
    <property type="entry name" value="Trans-enoyl_RdTase-like"/>
</dbReference>
<dbReference type="Proteomes" id="UP001203852">
    <property type="component" value="Unassembled WGS sequence"/>
</dbReference>
<accession>A0AAN6DKU5</accession>